<dbReference type="GO" id="GO:0005655">
    <property type="term" value="C:nucleolar ribonuclease P complex"/>
    <property type="evidence" value="ECO:0007669"/>
    <property type="project" value="TreeGrafter"/>
</dbReference>
<dbReference type="GO" id="GO:0003723">
    <property type="term" value="F:RNA binding"/>
    <property type="evidence" value="ECO:0007669"/>
    <property type="project" value="TreeGrafter"/>
</dbReference>
<dbReference type="GO" id="GO:0008033">
    <property type="term" value="P:tRNA processing"/>
    <property type="evidence" value="ECO:0007669"/>
    <property type="project" value="UniProtKB-KW"/>
</dbReference>
<sequence>MNHITGFTDLCIPQANRDQLEAIIREAIELGFHNIAIEQELDLTNSGPSANKDDVVPTPYSLPTSESGMTYACQTMHCNIITYRSNTIRLRPNRKFYYLAVDRNIAFELKYAPAILSPVERKDTINCAHRYHSFGKSKNVVISSSAKNPFELRSPYDIANLGLIFGLSEEQSKEAIRGVPNRILLAAEGRRFGKAGVVITRRPKLTEDSDDYSDSELEEDVSGSDESEDVGSIVQALDGMDAEEQDVEQLKPPKKKAKHEV</sequence>
<comment type="similarity">
    <text evidence="2">Belongs to the eukaryotic/archaeal RNase P protein component 3 family.</text>
</comment>
<dbReference type="Proteomes" id="UP000076408">
    <property type="component" value="Unassembled WGS sequence"/>
</dbReference>
<keyword evidence="6" id="KW-1185">Reference proteome</keyword>
<dbReference type="InterPro" id="IPR002738">
    <property type="entry name" value="RNase_P_p30"/>
</dbReference>
<reference evidence="6" key="1">
    <citation type="journal article" date="2014" name="Genome Biol.">
        <title>Genome analysis of a major urban malaria vector mosquito, Anopheles stephensi.</title>
        <authorList>
            <person name="Jiang X."/>
            <person name="Peery A."/>
            <person name="Hall A.B."/>
            <person name="Sharma A."/>
            <person name="Chen X.G."/>
            <person name="Waterhouse R.M."/>
            <person name="Komissarov A."/>
            <person name="Riehle M.M."/>
            <person name="Shouche Y."/>
            <person name="Sharakhova M.V."/>
            <person name="Lawson D."/>
            <person name="Pakpour N."/>
            <person name="Arensburger P."/>
            <person name="Davidson V.L."/>
            <person name="Eiglmeier K."/>
            <person name="Emrich S."/>
            <person name="George P."/>
            <person name="Kennedy R.C."/>
            <person name="Mane S.P."/>
            <person name="Maslen G."/>
            <person name="Oringanje C."/>
            <person name="Qi Y."/>
            <person name="Settlage R."/>
            <person name="Tojo M."/>
            <person name="Tubio J.M."/>
            <person name="Unger M.F."/>
            <person name="Wang B."/>
            <person name="Vernick K.D."/>
            <person name="Ribeiro J.M."/>
            <person name="James A.A."/>
            <person name="Michel K."/>
            <person name="Riehle M.A."/>
            <person name="Luckhart S."/>
            <person name="Sharakhov I.V."/>
            <person name="Tu Z."/>
        </authorList>
    </citation>
    <scope>NUCLEOTIDE SEQUENCE [LARGE SCALE GENOMIC DNA]</scope>
    <source>
        <strain evidence="6">Indian</strain>
    </source>
</reference>
<proteinExistence type="inferred from homology"/>
<dbReference type="Pfam" id="PF01876">
    <property type="entry name" value="RNase_P_p30"/>
    <property type="match status" value="1"/>
</dbReference>
<evidence type="ECO:0000256" key="1">
    <source>
        <dbReference type="ARBA" id="ARBA00004123"/>
    </source>
</evidence>
<dbReference type="AlphaFoldDB" id="A0A182Y5I7"/>
<dbReference type="Gene3D" id="3.20.20.140">
    <property type="entry name" value="Metal-dependent hydrolases"/>
    <property type="match status" value="1"/>
</dbReference>
<evidence type="ECO:0000256" key="3">
    <source>
        <dbReference type="ARBA" id="ARBA00022694"/>
    </source>
</evidence>
<dbReference type="VEuPathDB" id="VectorBase:ASTEI20_045635"/>
<dbReference type="PANTHER" id="PTHR13031:SF0">
    <property type="entry name" value="RIBONUCLEASE P PROTEIN SUBUNIT P30"/>
    <property type="match status" value="1"/>
</dbReference>
<keyword evidence="3" id="KW-0819">tRNA processing</keyword>
<evidence type="ECO:0000256" key="2">
    <source>
        <dbReference type="ARBA" id="ARBA00007331"/>
    </source>
</evidence>
<name>A0A182Y5I7_ANOST</name>
<dbReference type="EnsemblMetazoa" id="ASTEI03723-RA">
    <property type="protein sequence ID" value="ASTEI03723-PA"/>
    <property type="gene ID" value="ASTEI03723"/>
</dbReference>
<protein>
    <submittedName>
        <fullName evidence="5">Uncharacterized protein</fullName>
    </submittedName>
</protein>
<accession>A0A182Y5I7</accession>
<feature type="region of interest" description="Disordered" evidence="4">
    <location>
        <begin position="206"/>
        <end position="261"/>
    </location>
</feature>
<feature type="compositionally biased region" description="Basic residues" evidence="4">
    <location>
        <begin position="252"/>
        <end position="261"/>
    </location>
</feature>
<comment type="subcellular location">
    <subcellularLocation>
        <location evidence="1">Nucleus</location>
    </subcellularLocation>
</comment>
<feature type="compositionally biased region" description="Acidic residues" evidence="4">
    <location>
        <begin position="208"/>
        <end position="229"/>
    </location>
</feature>
<dbReference type="SUPFAM" id="SSF89550">
    <property type="entry name" value="PHP domain-like"/>
    <property type="match status" value="1"/>
</dbReference>
<organism evidence="5 6">
    <name type="scientific">Anopheles stephensi</name>
    <name type="common">Indo-Pakistan malaria mosquito</name>
    <dbReference type="NCBI Taxonomy" id="30069"/>
    <lineage>
        <taxon>Eukaryota</taxon>
        <taxon>Metazoa</taxon>
        <taxon>Ecdysozoa</taxon>
        <taxon>Arthropoda</taxon>
        <taxon>Hexapoda</taxon>
        <taxon>Insecta</taxon>
        <taxon>Pterygota</taxon>
        <taxon>Neoptera</taxon>
        <taxon>Endopterygota</taxon>
        <taxon>Diptera</taxon>
        <taxon>Nematocera</taxon>
        <taxon>Culicoidea</taxon>
        <taxon>Culicidae</taxon>
        <taxon>Anophelinae</taxon>
        <taxon>Anopheles</taxon>
    </lineage>
</organism>
<dbReference type="VEuPathDB" id="VectorBase:ASTEI03723"/>
<dbReference type="OMA" id="TINCAHR"/>
<dbReference type="InterPro" id="IPR016195">
    <property type="entry name" value="Pol/histidinol_Pase-like"/>
</dbReference>
<reference evidence="5" key="2">
    <citation type="submission" date="2020-05" db="UniProtKB">
        <authorList>
            <consortium name="EnsemblMetazoa"/>
        </authorList>
    </citation>
    <scope>IDENTIFICATION</scope>
    <source>
        <strain evidence="5">Indian</strain>
    </source>
</reference>
<dbReference type="STRING" id="30069.A0A182Y5I7"/>
<dbReference type="VEuPathDB" id="VectorBase:ASTE010812"/>
<dbReference type="PANTHER" id="PTHR13031">
    <property type="entry name" value="RIBONUCLEASE P SUBUNIT P30"/>
    <property type="match status" value="1"/>
</dbReference>
<evidence type="ECO:0000313" key="6">
    <source>
        <dbReference type="Proteomes" id="UP000076408"/>
    </source>
</evidence>
<evidence type="ECO:0000313" key="5">
    <source>
        <dbReference type="EnsemblMetazoa" id="ASTEI03723-PA"/>
    </source>
</evidence>
<evidence type="ECO:0000256" key="4">
    <source>
        <dbReference type="SAM" id="MobiDB-lite"/>
    </source>
</evidence>